<feature type="transmembrane region" description="Helical" evidence="10">
    <location>
        <begin position="24"/>
        <end position="47"/>
    </location>
</feature>
<dbReference type="GO" id="GO:0005794">
    <property type="term" value="C:Golgi apparatus"/>
    <property type="evidence" value="ECO:0007669"/>
    <property type="project" value="TreeGrafter"/>
</dbReference>
<comment type="subcellular location">
    <subcellularLocation>
        <location evidence="1">Membrane</location>
        <topology evidence="1">Multi-pass membrane protein</topology>
    </subcellularLocation>
</comment>
<evidence type="ECO:0000256" key="4">
    <source>
        <dbReference type="ARBA" id="ARBA00022989"/>
    </source>
</evidence>
<keyword evidence="5 10" id="KW-0472">Membrane</keyword>
<organism evidence="12 13">
    <name type="scientific">Ascosphaera apis ARSEF 7405</name>
    <dbReference type="NCBI Taxonomy" id="392613"/>
    <lineage>
        <taxon>Eukaryota</taxon>
        <taxon>Fungi</taxon>
        <taxon>Dikarya</taxon>
        <taxon>Ascomycota</taxon>
        <taxon>Pezizomycotina</taxon>
        <taxon>Eurotiomycetes</taxon>
        <taxon>Eurotiomycetidae</taxon>
        <taxon>Onygenales</taxon>
        <taxon>Ascosphaeraceae</taxon>
        <taxon>Ascosphaera</taxon>
    </lineage>
</organism>
<evidence type="ECO:0000256" key="1">
    <source>
        <dbReference type="ARBA" id="ARBA00004141"/>
    </source>
</evidence>
<sequence>MCVARQDHHCIWLMRCVGRKNYKYFLALLLSLGVLTIYAVCLGYGILSSRLQQAFEHAQSSSSSGSTAAVGLPWYTDGGITLNLRRFAAAIGDDVRIGSVFLLTLMCMPLPFGLLAFHIYLIWAGTTTSETSKWEMWKDFIKDRMAFMARRSQVYYPPDPAVEPEVRWPVVSDQTLRCTNQGKHPRLGYLFNDLNYEIVLPNDPDAPEDLRWVRVRHMREVVNLYDMGFKNNLRDALAMDVDLGR</sequence>
<feature type="domain" description="Palmitoyltransferase DHHC" evidence="11">
    <location>
        <begin position="2"/>
        <end position="134"/>
    </location>
</feature>
<comment type="domain">
    <text evidence="10">The DHHC domain is required for palmitoyltransferase activity.</text>
</comment>
<gene>
    <name evidence="12" type="ORF">AAP_02060</name>
</gene>
<evidence type="ECO:0000256" key="3">
    <source>
        <dbReference type="ARBA" id="ARBA00022692"/>
    </source>
</evidence>
<dbReference type="PANTHER" id="PTHR22883">
    <property type="entry name" value="ZINC FINGER DHHC DOMAIN CONTAINING PROTEIN"/>
    <property type="match status" value="1"/>
</dbReference>
<dbReference type="Proteomes" id="UP000242877">
    <property type="component" value="Unassembled WGS sequence"/>
</dbReference>
<evidence type="ECO:0000256" key="5">
    <source>
        <dbReference type="ARBA" id="ARBA00023136"/>
    </source>
</evidence>
<evidence type="ECO:0000256" key="8">
    <source>
        <dbReference type="ARBA" id="ARBA00023315"/>
    </source>
</evidence>
<dbReference type="EMBL" id="AZGZ01000007">
    <property type="protein sequence ID" value="KZZ93967.1"/>
    <property type="molecule type" value="Genomic_DNA"/>
</dbReference>
<dbReference type="GO" id="GO:0016020">
    <property type="term" value="C:membrane"/>
    <property type="evidence" value="ECO:0007669"/>
    <property type="project" value="UniProtKB-SubCell"/>
</dbReference>
<dbReference type="AlphaFoldDB" id="A0A168AIL7"/>
<evidence type="ECO:0000256" key="9">
    <source>
        <dbReference type="ARBA" id="ARBA00048048"/>
    </source>
</evidence>
<dbReference type="InterPro" id="IPR001594">
    <property type="entry name" value="Palmitoyltrfase_DHHC"/>
</dbReference>
<comment type="similarity">
    <text evidence="10">Belongs to the DHHC palmitoyltransferase family.</text>
</comment>
<dbReference type="VEuPathDB" id="FungiDB:AAP_02060"/>
<protein>
    <recommendedName>
        <fullName evidence="10">Palmitoyltransferase</fullName>
        <ecNumber evidence="10">2.3.1.225</ecNumber>
    </recommendedName>
</protein>
<keyword evidence="2 10" id="KW-0808">Transferase</keyword>
<comment type="caution">
    <text evidence="12">The sequence shown here is derived from an EMBL/GenBank/DDBJ whole genome shotgun (WGS) entry which is preliminary data.</text>
</comment>
<dbReference type="PANTHER" id="PTHR22883:SF480">
    <property type="entry name" value="PALMITOYLTRANSFERASE SWF1"/>
    <property type="match status" value="1"/>
</dbReference>
<dbReference type="GO" id="GO:0005783">
    <property type="term" value="C:endoplasmic reticulum"/>
    <property type="evidence" value="ECO:0007669"/>
    <property type="project" value="TreeGrafter"/>
</dbReference>
<evidence type="ECO:0000256" key="7">
    <source>
        <dbReference type="ARBA" id="ARBA00023288"/>
    </source>
</evidence>
<keyword evidence="8 10" id="KW-0012">Acyltransferase</keyword>
<comment type="catalytic activity">
    <reaction evidence="9 10">
        <text>L-cysteinyl-[protein] + hexadecanoyl-CoA = S-hexadecanoyl-L-cysteinyl-[protein] + CoA</text>
        <dbReference type="Rhea" id="RHEA:36683"/>
        <dbReference type="Rhea" id="RHEA-COMP:10131"/>
        <dbReference type="Rhea" id="RHEA-COMP:11032"/>
        <dbReference type="ChEBI" id="CHEBI:29950"/>
        <dbReference type="ChEBI" id="CHEBI:57287"/>
        <dbReference type="ChEBI" id="CHEBI:57379"/>
        <dbReference type="ChEBI" id="CHEBI:74151"/>
        <dbReference type="EC" id="2.3.1.225"/>
    </reaction>
</comment>
<accession>A0A168AIL7</accession>
<evidence type="ECO:0000313" key="13">
    <source>
        <dbReference type="Proteomes" id="UP000242877"/>
    </source>
</evidence>
<proteinExistence type="inferred from homology"/>
<dbReference type="Pfam" id="PF01529">
    <property type="entry name" value="DHHC"/>
    <property type="match status" value="1"/>
</dbReference>
<evidence type="ECO:0000259" key="11">
    <source>
        <dbReference type="Pfam" id="PF01529"/>
    </source>
</evidence>
<keyword evidence="4 10" id="KW-1133">Transmembrane helix</keyword>
<evidence type="ECO:0000256" key="10">
    <source>
        <dbReference type="RuleBase" id="RU079119"/>
    </source>
</evidence>
<dbReference type="InterPro" id="IPR039859">
    <property type="entry name" value="PFA4/ZDH16/20/ERF2-like"/>
</dbReference>
<dbReference type="GO" id="GO:0019706">
    <property type="term" value="F:protein-cysteine S-palmitoyltransferase activity"/>
    <property type="evidence" value="ECO:0007669"/>
    <property type="project" value="UniProtKB-EC"/>
</dbReference>
<evidence type="ECO:0000256" key="6">
    <source>
        <dbReference type="ARBA" id="ARBA00023139"/>
    </source>
</evidence>
<evidence type="ECO:0000256" key="2">
    <source>
        <dbReference type="ARBA" id="ARBA00022679"/>
    </source>
</evidence>
<keyword evidence="3 10" id="KW-0812">Transmembrane</keyword>
<dbReference type="OrthoDB" id="9909019at2759"/>
<feature type="transmembrane region" description="Helical" evidence="10">
    <location>
        <begin position="100"/>
        <end position="123"/>
    </location>
</feature>
<keyword evidence="6" id="KW-0564">Palmitate</keyword>
<keyword evidence="13" id="KW-1185">Reference proteome</keyword>
<dbReference type="GO" id="GO:0006612">
    <property type="term" value="P:protein targeting to membrane"/>
    <property type="evidence" value="ECO:0007669"/>
    <property type="project" value="TreeGrafter"/>
</dbReference>
<evidence type="ECO:0000313" key="12">
    <source>
        <dbReference type="EMBL" id="KZZ93967.1"/>
    </source>
</evidence>
<reference evidence="12 13" key="1">
    <citation type="journal article" date="2016" name="Genome Biol. Evol.">
        <title>Divergent and convergent evolution of fungal pathogenicity.</title>
        <authorList>
            <person name="Shang Y."/>
            <person name="Xiao G."/>
            <person name="Zheng P."/>
            <person name="Cen K."/>
            <person name="Zhan S."/>
            <person name="Wang C."/>
        </authorList>
    </citation>
    <scope>NUCLEOTIDE SEQUENCE [LARGE SCALE GENOMIC DNA]</scope>
    <source>
        <strain evidence="12 13">ARSEF 7405</strain>
    </source>
</reference>
<dbReference type="EC" id="2.3.1.225" evidence="10"/>
<name>A0A168AIL7_9EURO</name>
<keyword evidence="7" id="KW-0449">Lipoprotein</keyword>
<dbReference type="PROSITE" id="PS50216">
    <property type="entry name" value="DHHC"/>
    <property type="match status" value="1"/>
</dbReference>